<proteinExistence type="predicted"/>
<reference evidence="1 2" key="1">
    <citation type="submission" date="2021-11" db="EMBL/GenBank/DDBJ databases">
        <authorList>
            <person name="Oh E.-T."/>
            <person name="Kim S.-B."/>
        </authorList>
    </citation>
    <scope>NUCLEOTIDE SEQUENCE [LARGE SCALE GENOMIC DNA]</scope>
    <source>
        <strain evidence="1 2">MMS20-SJTN17</strain>
    </source>
</reference>
<protein>
    <submittedName>
        <fullName evidence="1">Uncharacterized protein</fullName>
    </submittedName>
</protein>
<dbReference type="Proteomes" id="UP001430614">
    <property type="component" value="Unassembled WGS sequence"/>
</dbReference>
<comment type="caution">
    <text evidence="1">The sequence shown here is derived from an EMBL/GenBank/DDBJ whole genome shotgun (WGS) entry which is preliminary data.</text>
</comment>
<sequence length="106" mass="11661">MKHHAARGMCLLCHTVATSTSDDFESVVDIAARVGNPDYQLSGMWGRWMCHYLNGEYARAIPLAQRFSELAATSSRRCDHLAGGLPELWRAKAEVLVATRGDEALA</sequence>
<name>A0ABS8K817_9BURK</name>
<keyword evidence="2" id="KW-1185">Reference proteome</keyword>
<gene>
    <name evidence="1" type="ORF">LJ655_03100</name>
</gene>
<organism evidence="1 2">
    <name type="scientific">Paraburkholderia translucens</name>
    <dbReference type="NCBI Taxonomy" id="2886945"/>
    <lineage>
        <taxon>Bacteria</taxon>
        <taxon>Pseudomonadati</taxon>
        <taxon>Pseudomonadota</taxon>
        <taxon>Betaproteobacteria</taxon>
        <taxon>Burkholderiales</taxon>
        <taxon>Burkholderiaceae</taxon>
        <taxon>Paraburkholderia</taxon>
    </lineage>
</organism>
<dbReference type="RefSeq" id="WP_230559779.1">
    <property type="nucleotide sequence ID" value="NZ_JAJITC010000001.1"/>
</dbReference>
<evidence type="ECO:0000313" key="2">
    <source>
        <dbReference type="Proteomes" id="UP001430614"/>
    </source>
</evidence>
<evidence type="ECO:0000313" key="1">
    <source>
        <dbReference type="EMBL" id="MCC8400888.1"/>
    </source>
</evidence>
<accession>A0ABS8K817</accession>
<dbReference type="EMBL" id="JAJITC010000001">
    <property type="protein sequence ID" value="MCC8400888.1"/>
    <property type="molecule type" value="Genomic_DNA"/>
</dbReference>